<dbReference type="SUPFAM" id="SSF49562">
    <property type="entry name" value="C2 domain (Calcium/lipid-binding domain, CaLB)"/>
    <property type="match status" value="1"/>
</dbReference>
<dbReference type="Pfam" id="PF00168">
    <property type="entry name" value="C2"/>
    <property type="match status" value="1"/>
</dbReference>
<dbReference type="InterPro" id="IPR027267">
    <property type="entry name" value="AH/BAR_dom_sf"/>
</dbReference>
<dbReference type="Gene3D" id="2.60.40.150">
    <property type="entry name" value="C2 domain"/>
    <property type="match status" value="1"/>
</dbReference>
<dbReference type="SUPFAM" id="SSF50729">
    <property type="entry name" value="PH domain-like"/>
    <property type="match status" value="1"/>
</dbReference>
<dbReference type="Gene3D" id="2.30.29.30">
    <property type="entry name" value="Pleckstrin-homology domain (PH domain)/Phosphotyrosine-binding domain (PTB)"/>
    <property type="match status" value="1"/>
</dbReference>
<dbReference type="InterPro" id="IPR039360">
    <property type="entry name" value="Ras_GTPase"/>
</dbReference>
<evidence type="ECO:0000259" key="3">
    <source>
        <dbReference type="PROSITE" id="PS50004"/>
    </source>
</evidence>
<keyword evidence="6" id="KW-1185">Reference proteome</keyword>
<keyword evidence="1" id="KW-0343">GTPase activation</keyword>
<dbReference type="SUPFAM" id="SSF48350">
    <property type="entry name" value="GTPase activation domain, GAP"/>
    <property type="match status" value="1"/>
</dbReference>
<dbReference type="SMART" id="SM00233">
    <property type="entry name" value="PH"/>
    <property type="match status" value="1"/>
</dbReference>
<dbReference type="AlphaFoldDB" id="A0A9W8ADT8"/>
<dbReference type="InterPro" id="IPR001936">
    <property type="entry name" value="RasGAP_dom"/>
</dbReference>
<dbReference type="Pfam" id="PF00169">
    <property type="entry name" value="PH"/>
    <property type="match status" value="1"/>
</dbReference>
<dbReference type="InterPro" id="IPR023152">
    <property type="entry name" value="RasGAP_CS"/>
</dbReference>
<evidence type="ECO:0000313" key="5">
    <source>
        <dbReference type="EMBL" id="KAJ1923335.1"/>
    </source>
</evidence>
<evidence type="ECO:0000256" key="1">
    <source>
        <dbReference type="ARBA" id="ARBA00022468"/>
    </source>
</evidence>
<dbReference type="PANTHER" id="PTHR10194:SF60">
    <property type="entry name" value="RAS GTPASE-ACTIVATING PROTEIN RASKOL"/>
    <property type="match status" value="1"/>
</dbReference>
<dbReference type="PROSITE" id="PS00509">
    <property type="entry name" value="RAS_GTPASE_ACTIV_1"/>
    <property type="match status" value="1"/>
</dbReference>
<dbReference type="OrthoDB" id="775356at2759"/>
<feature type="domain" description="PH" evidence="2">
    <location>
        <begin position="466"/>
        <end position="582"/>
    </location>
</feature>
<dbReference type="PROSITE" id="PS50018">
    <property type="entry name" value="RAS_GTPASE_ACTIV_2"/>
    <property type="match status" value="1"/>
</dbReference>
<dbReference type="Proteomes" id="UP001150569">
    <property type="component" value="Unassembled WGS sequence"/>
</dbReference>
<dbReference type="PROSITE" id="PS50003">
    <property type="entry name" value="PH_DOMAIN"/>
    <property type="match status" value="1"/>
</dbReference>
<dbReference type="Gene3D" id="1.10.506.10">
    <property type="entry name" value="GTPase Activation - p120gap, domain 1"/>
    <property type="match status" value="2"/>
</dbReference>
<sequence>MTGCTELSPHRKLKVEKIHADIQHLSRSLERWLDLAGQFVNVSADFHDRTATIVTEILEFQPEIFMEPAQYNYQDKSRQTSDYLAAVKSLRSDHKAVADKLRRNVIEPMTRLNSVINLTPGLKATYINAENEYTRMMESYCASLSPNADPQVCVEMAHKLYENKRLYYGAMYRYHRVLDQIQKSGYLLILTKIEEWSQISRTWSYTDHKLLLDCLNFLSKDIMQKATTVERFEEVKSCPDDQLTFDMEEELNEFYTDLGLDDDTGSDSFDDHESAPRTGYLFYYNPHSTESWQRVYYAVESEGDLILSCIKLTQVVELFAQPVTEVAAAPTTFQNRTSVVELTQHGQLNEHEQIRFMAIFGSANYLARSISHRRSIDNGSGSVDRRSEHSLGHNAPKIAPKQVTCLDGDVIEGSFGHASGTRQRIPNEDMYFPFIATRQIMETLGRPSLHESLAPTKFTIEDLKDGIVKIGKLFIRATKSNKNWQILKETMSSGDWKATAATVKGDGSEFSLSLYDNTSCRTLEVIPLDTINRSDIQVDDETLFDKRFCFHIRTQLQGTFYFTADNPMERNVWLCLLKAAAKPEIFGPVQHGIGKPTLEFRAVRTFWVRVVEAQEVSGSAFYCNLFLDDTLRARTSTKTGGPLQWREDFLFTDLPSFYCGVSVAIYSSNKMLKDNLVGQAVIPIPTLRRGETYDGWYPVLGNPQHQDLNACTILRGSGALSAGGGLGVSLVAPGGHGRSNHDGPLPPIHKVGGLRLKLRYDEIVVLPSAEYALLLETLLNYQNHVIFDLAGVARNLEWLSETLLKVFLTKELAIPWFDYLGQHEVARTEDPNILFRGNSVFTKALDAYMKIVGMTYVEDTLGTLVRNICQYQVACEVDPAKLPAGEDVGAQWKILLLYVRILWSSIEQSKARCPVELRVIFSRLRRIIEEKFGTKVDPKSVSPARYTCVSGFFFLRLICPAILSPKLYGLVKENPEPKVHRTLTLLAKSVQCLANLSEFGVKEPHMSPMNEFVMENSSALMEFIDFLASQKDEELPPHATAPSSKLMTLAMSHSFHSPLAPYLVDMDKELSALSFFISRFRSDLLRLAQTQQCACDSRVLTQLVRECDDLDKKTRACWTSGYLEIAQYPAVGQVAK</sequence>
<dbReference type="Pfam" id="PF00616">
    <property type="entry name" value="RasGAP"/>
    <property type="match status" value="1"/>
</dbReference>
<organism evidence="5 6">
    <name type="scientific">Tieghemiomyces parasiticus</name>
    <dbReference type="NCBI Taxonomy" id="78921"/>
    <lineage>
        <taxon>Eukaryota</taxon>
        <taxon>Fungi</taxon>
        <taxon>Fungi incertae sedis</taxon>
        <taxon>Zoopagomycota</taxon>
        <taxon>Kickxellomycotina</taxon>
        <taxon>Dimargaritomycetes</taxon>
        <taxon>Dimargaritales</taxon>
        <taxon>Dimargaritaceae</taxon>
        <taxon>Tieghemiomyces</taxon>
    </lineage>
</organism>
<dbReference type="Gene3D" id="1.20.1270.60">
    <property type="entry name" value="Arfaptin homology (AH) domain/BAR domain"/>
    <property type="match status" value="1"/>
</dbReference>
<name>A0A9W8ADT8_9FUNG</name>
<dbReference type="SMART" id="SM00323">
    <property type="entry name" value="RasGAP"/>
    <property type="match status" value="1"/>
</dbReference>
<proteinExistence type="predicted"/>
<dbReference type="InterPro" id="IPR035892">
    <property type="entry name" value="C2_domain_sf"/>
</dbReference>
<dbReference type="PANTHER" id="PTHR10194">
    <property type="entry name" value="RAS GTPASE-ACTIVATING PROTEINS"/>
    <property type="match status" value="1"/>
</dbReference>
<feature type="domain" description="Ras-GAP" evidence="4">
    <location>
        <begin position="795"/>
        <end position="995"/>
    </location>
</feature>
<evidence type="ECO:0000259" key="4">
    <source>
        <dbReference type="PROSITE" id="PS50018"/>
    </source>
</evidence>
<dbReference type="InterPro" id="IPR008936">
    <property type="entry name" value="Rho_GTPase_activation_prot"/>
</dbReference>
<protein>
    <submittedName>
        <fullName evidence="5">Uncharacterized protein</fullName>
    </submittedName>
</protein>
<dbReference type="InterPro" id="IPR011993">
    <property type="entry name" value="PH-like_dom_sf"/>
</dbReference>
<feature type="domain" description="C2" evidence="3">
    <location>
        <begin position="585"/>
        <end position="697"/>
    </location>
</feature>
<accession>A0A9W8ADT8</accession>
<dbReference type="InterPro" id="IPR000008">
    <property type="entry name" value="C2_dom"/>
</dbReference>
<dbReference type="InterPro" id="IPR001849">
    <property type="entry name" value="PH_domain"/>
</dbReference>
<evidence type="ECO:0000313" key="6">
    <source>
        <dbReference type="Proteomes" id="UP001150569"/>
    </source>
</evidence>
<dbReference type="EMBL" id="JANBPT010000340">
    <property type="protein sequence ID" value="KAJ1923335.1"/>
    <property type="molecule type" value="Genomic_DNA"/>
</dbReference>
<reference evidence="5" key="1">
    <citation type="submission" date="2022-07" db="EMBL/GenBank/DDBJ databases">
        <title>Phylogenomic reconstructions and comparative analyses of Kickxellomycotina fungi.</title>
        <authorList>
            <person name="Reynolds N.K."/>
            <person name="Stajich J.E."/>
            <person name="Barry K."/>
            <person name="Grigoriev I.V."/>
            <person name="Crous P."/>
            <person name="Smith M.E."/>
        </authorList>
    </citation>
    <scope>NUCLEOTIDE SEQUENCE</scope>
    <source>
        <strain evidence="5">RSA 861</strain>
    </source>
</reference>
<dbReference type="SUPFAM" id="SSF103657">
    <property type="entry name" value="BAR/IMD domain-like"/>
    <property type="match status" value="1"/>
</dbReference>
<gene>
    <name evidence="5" type="ORF">IWQ60_005945</name>
</gene>
<evidence type="ECO:0000259" key="2">
    <source>
        <dbReference type="PROSITE" id="PS50003"/>
    </source>
</evidence>
<comment type="caution">
    <text evidence="5">The sequence shown here is derived from an EMBL/GenBank/DDBJ whole genome shotgun (WGS) entry which is preliminary data.</text>
</comment>
<dbReference type="GO" id="GO:0005096">
    <property type="term" value="F:GTPase activator activity"/>
    <property type="evidence" value="ECO:0007669"/>
    <property type="project" value="UniProtKB-KW"/>
</dbReference>
<dbReference type="PROSITE" id="PS50004">
    <property type="entry name" value="C2"/>
    <property type="match status" value="1"/>
</dbReference>